<feature type="domain" description="C2H2-type" evidence="10">
    <location>
        <begin position="655"/>
        <end position="684"/>
    </location>
</feature>
<evidence type="ECO:0000256" key="1">
    <source>
        <dbReference type="ARBA" id="ARBA00004123"/>
    </source>
</evidence>
<feature type="region of interest" description="Disordered" evidence="9">
    <location>
        <begin position="306"/>
        <end position="342"/>
    </location>
</feature>
<dbReference type="GO" id="GO:0000981">
    <property type="term" value="F:DNA-binding transcription factor activity, RNA polymerase II-specific"/>
    <property type="evidence" value="ECO:0007669"/>
    <property type="project" value="TreeGrafter"/>
</dbReference>
<evidence type="ECO:0000256" key="3">
    <source>
        <dbReference type="ARBA" id="ARBA00022737"/>
    </source>
</evidence>
<feature type="domain" description="C2H2-type" evidence="10">
    <location>
        <begin position="600"/>
        <end position="627"/>
    </location>
</feature>
<keyword evidence="6" id="KW-0539">Nucleus</keyword>
<dbReference type="Proteomes" id="UP001209878">
    <property type="component" value="Unassembled WGS sequence"/>
</dbReference>
<evidence type="ECO:0000256" key="5">
    <source>
        <dbReference type="ARBA" id="ARBA00022833"/>
    </source>
</evidence>
<protein>
    <recommendedName>
        <fullName evidence="10">C2H2-type domain-containing protein</fullName>
    </recommendedName>
</protein>
<keyword evidence="2" id="KW-0479">Metal-binding</keyword>
<evidence type="ECO:0000256" key="9">
    <source>
        <dbReference type="SAM" id="MobiDB-lite"/>
    </source>
</evidence>
<dbReference type="EMBL" id="JAODUO010000468">
    <property type="protein sequence ID" value="KAK2179872.1"/>
    <property type="molecule type" value="Genomic_DNA"/>
</dbReference>
<keyword evidence="12" id="KW-1185">Reference proteome</keyword>
<dbReference type="FunFam" id="3.30.160.60:FF:000446">
    <property type="entry name" value="Zinc finger protein"/>
    <property type="match status" value="1"/>
</dbReference>
<feature type="domain" description="C2H2-type" evidence="10">
    <location>
        <begin position="628"/>
        <end position="656"/>
    </location>
</feature>
<evidence type="ECO:0000256" key="8">
    <source>
        <dbReference type="SAM" id="Coils"/>
    </source>
</evidence>
<feature type="compositionally biased region" description="Low complexity" evidence="9">
    <location>
        <begin position="9"/>
        <end position="21"/>
    </location>
</feature>
<feature type="domain" description="C2H2-type" evidence="10">
    <location>
        <begin position="268"/>
        <end position="295"/>
    </location>
</feature>
<dbReference type="Pfam" id="PF00096">
    <property type="entry name" value="zf-C2H2"/>
    <property type="match status" value="4"/>
</dbReference>
<dbReference type="SUPFAM" id="SSF57667">
    <property type="entry name" value="beta-beta-alpha zinc fingers"/>
    <property type="match status" value="5"/>
</dbReference>
<evidence type="ECO:0000256" key="4">
    <source>
        <dbReference type="ARBA" id="ARBA00022771"/>
    </source>
</evidence>
<organism evidence="11 12">
    <name type="scientific">Ridgeia piscesae</name>
    <name type="common">Tubeworm</name>
    <dbReference type="NCBI Taxonomy" id="27915"/>
    <lineage>
        <taxon>Eukaryota</taxon>
        <taxon>Metazoa</taxon>
        <taxon>Spiralia</taxon>
        <taxon>Lophotrochozoa</taxon>
        <taxon>Annelida</taxon>
        <taxon>Polychaeta</taxon>
        <taxon>Sedentaria</taxon>
        <taxon>Canalipalpata</taxon>
        <taxon>Sabellida</taxon>
        <taxon>Siboglinidae</taxon>
        <taxon>Ridgeia</taxon>
    </lineage>
</organism>
<feature type="domain" description="C2H2-type" evidence="10">
    <location>
        <begin position="376"/>
        <end position="404"/>
    </location>
</feature>
<feature type="region of interest" description="Disordered" evidence="9">
    <location>
        <begin position="734"/>
        <end position="753"/>
    </location>
</feature>
<gene>
    <name evidence="11" type="ORF">NP493_467g01008</name>
</gene>
<dbReference type="PANTHER" id="PTHR24394:SF44">
    <property type="entry name" value="ZINC FINGER PROTEIN 271-LIKE"/>
    <property type="match status" value="1"/>
</dbReference>
<comment type="caution">
    <text evidence="11">The sequence shown here is derived from an EMBL/GenBank/DDBJ whole genome shotgun (WGS) entry which is preliminary data.</text>
</comment>
<proteinExistence type="predicted"/>
<feature type="region of interest" description="Disordered" evidence="9">
    <location>
        <begin position="906"/>
        <end position="928"/>
    </location>
</feature>
<dbReference type="SMART" id="SM00355">
    <property type="entry name" value="ZnF_C2H2"/>
    <property type="match status" value="10"/>
</dbReference>
<name>A0AAD9NRA9_RIDPI</name>
<feature type="compositionally biased region" description="Polar residues" evidence="9">
    <location>
        <begin position="307"/>
        <end position="318"/>
    </location>
</feature>
<evidence type="ECO:0000259" key="10">
    <source>
        <dbReference type="PROSITE" id="PS50157"/>
    </source>
</evidence>
<dbReference type="PANTHER" id="PTHR24394">
    <property type="entry name" value="ZINC FINGER PROTEIN"/>
    <property type="match status" value="1"/>
</dbReference>
<dbReference type="PROSITE" id="PS00028">
    <property type="entry name" value="ZINC_FINGER_C2H2_1"/>
    <property type="match status" value="7"/>
</dbReference>
<keyword evidence="4 7" id="KW-0863">Zinc-finger</keyword>
<feature type="region of interest" description="Disordered" evidence="9">
    <location>
        <begin position="179"/>
        <end position="263"/>
    </location>
</feature>
<keyword evidence="5" id="KW-0862">Zinc</keyword>
<dbReference type="InterPro" id="IPR036236">
    <property type="entry name" value="Znf_C2H2_sf"/>
</dbReference>
<dbReference type="InterPro" id="IPR013087">
    <property type="entry name" value="Znf_C2H2_type"/>
</dbReference>
<dbReference type="AlphaFoldDB" id="A0AAD9NRA9"/>
<dbReference type="Gene3D" id="3.30.160.60">
    <property type="entry name" value="Classic Zinc Finger"/>
    <property type="match status" value="8"/>
</dbReference>
<feature type="coiled-coil region" evidence="8">
    <location>
        <begin position="462"/>
        <end position="494"/>
    </location>
</feature>
<evidence type="ECO:0000256" key="6">
    <source>
        <dbReference type="ARBA" id="ARBA00023242"/>
    </source>
</evidence>
<accession>A0AAD9NRA9</accession>
<sequence>MTRMESKMAAAVATPTTVAPSAPAPEPGFTCQCGRRFRQKAPYARHMDVAHSSCASIKCSVCGKTFGTHNTLTMHMSVHDVKQQPFVRLQHVTDIKKAVTEVISGGVAVSSCDGINFNNVAVAPTVNGAAPAAVAAADEKQAIIGNVRGEHSPDGDDANAVRKSSRLRGKVPAWKAMLEDSSQSLDAADADDGPMSKKRKANRKSDDEEEDGEYARSWGARETAAAPRDPGVAVVAPTPRAPPPTSSATSSAAKRSRTGKRTTEPAAFVCPTCAKEFTSDKYLTMHRALHEVVNPAENLMSDVYRQPDSSEAPQSSPRVRSPGGGTGTGAGGGGGPGGGGGGGANTSWTCKICRKTFAQNSNFKNHMRTHSDERPFVCSICSIGFKERYHLKKHQLFKHSTELREECRVCGKRFKDSTAVRAHERIHSDVRPYVCRRCGKAFKTSECLWHHENRSKTCGVALDEHVQRIRQQLQEQQQQQQQQQQKQAQQQQQQKPQLAVYGSCVKTEAYVKADPPRDLSDKAAAPVQRPRLPLLVAVPATMSPQAPPSGKPAAYLIVKKEPATTELQQACAFLQTATTTTQHEPDTKPMAPAPIRQSRFSCERCVKQFSTATAYERHLLKHSETRPYRCDACDVGFKLKVHLKKHHLYRHTDEYPCGCSICGKRFKDSSAVRLHERIHSTERPFRCGCGKTFKTRENLWGHQHRIQCDALAAGSGTRADAAACACCMPGATASPTRASDDDGVAPPDGGQTGVSVATARGQPGHVSVSAHASVCSSRVVAQAYCAEKRVTAHAMIGHNGEVTAHVTIAPNPGGGGGEVRLTNGYGDVTVTSPRMNGHLAAADADQSSLPSFSSFATPTTTSSIATSIAQQCPTIQSFLLRGPDYSERTKLPGIQQIFQNHRATTMTTTVPPSQSPSPRPPPSYSSYARSLQPSRNVVVLPNAAPDDLYTSVHERLAKTSLPPLYDKLRCDAYSDCAGGDLIDVNDPCLADCIVGIGAGVGGGGRSGIPVIYWDDEAERKSLLASPWHKDTDSLFHDISDGTFSHL</sequence>
<keyword evidence="3" id="KW-0677">Repeat</keyword>
<feature type="compositionally biased region" description="Gly residues" evidence="9">
    <location>
        <begin position="322"/>
        <end position="342"/>
    </location>
</feature>
<evidence type="ECO:0000256" key="2">
    <source>
        <dbReference type="ARBA" id="ARBA00022723"/>
    </source>
</evidence>
<keyword evidence="8" id="KW-0175">Coiled coil</keyword>
<feature type="domain" description="C2H2-type" evidence="10">
    <location>
        <begin position="405"/>
        <end position="432"/>
    </location>
</feature>
<feature type="domain" description="C2H2-type" evidence="10">
    <location>
        <begin position="57"/>
        <end position="84"/>
    </location>
</feature>
<feature type="domain" description="C2H2-type" evidence="10">
    <location>
        <begin position="348"/>
        <end position="375"/>
    </location>
</feature>
<evidence type="ECO:0000256" key="7">
    <source>
        <dbReference type="PROSITE-ProRule" id="PRU00042"/>
    </source>
</evidence>
<evidence type="ECO:0000313" key="11">
    <source>
        <dbReference type="EMBL" id="KAK2179872.1"/>
    </source>
</evidence>
<feature type="compositionally biased region" description="Pro residues" evidence="9">
    <location>
        <begin position="913"/>
        <end position="923"/>
    </location>
</feature>
<comment type="subcellular location">
    <subcellularLocation>
        <location evidence="1">Nucleus</location>
    </subcellularLocation>
</comment>
<reference evidence="11" key="1">
    <citation type="journal article" date="2023" name="Mol. Biol. Evol.">
        <title>Third-Generation Sequencing Reveals the Adaptive Role of the Epigenome in Three Deep-Sea Polychaetes.</title>
        <authorList>
            <person name="Perez M."/>
            <person name="Aroh O."/>
            <person name="Sun Y."/>
            <person name="Lan Y."/>
            <person name="Juniper S.K."/>
            <person name="Young C.R."/>
            <person name="Angers B."/>
            <person name="Qian P.Y."/>
        </authorList>
    </citation>
    <scope>NUCLEOTIDE SEQUENCE</scope>
    <source>
        <strain evidence="11">R07B-5</strain>
    </source>
</reference>
<feature type="region of interest" description="Disordered" evidence="9">
    <location>
        <begin position="1"/>
        <end position="23"/>
    </location>
</feature>
<dbReference type="GO" id="GO:0005634">
    <property type="term" value="C:nucleus"/>
    <property type="evidence" value="ECO:0007669"/>
    <property type="project" value="UniProtKB-SubCell"/>
</dbReference>
<dbReference type="GO" id="GO:0008270">
    <property type="term" value="F:zinc ion binding"/>
    <property type="evidence" value="ECO:0007669"/>
    <property type="project" value="UniProtKB-KW"/>
</dbReference>
<feature type="region of interest" description="Disordered" evidence="9">
    <location>
        <begin position="147"/>
        <end position="166"/>
    </location>
</feature>
<dbReference type="PROSITE" id="PS50157">
    <property type="entry name" value="ZINC_FINGER_C2H2_2"/>
    <property type="match status" value="9"/>
</dbReference>
<feature type="domain" description="C2H2-type" evidence="10">
    <location>
        <begin position="433"/>
        <end position="452"/>
    </location>
</feature>
<evidence type="ECO:0000313" key="12">
    <source>
        <dbReference type="Proteomes" id="UP001209878"/>
    </source>
</evidence>